<dbReference type="Pfam" id="PF01526">
    <property type="entry name" value="DDE_Tnp_Tn3"/>
    <property type="match status" value="1"/>
</dbReference>
<comment type="caution">
    <text evidence="3">The sequence shown here is derived from an EMBL/GenBank/DDBJ whole genome shotgun (WGS) entry which is preliminary data.</text>
</comment>
<evidence type="ECO:0000313" key="4">
    <source>
        <dbReference type="Proteomes" id="UP000278981"/>
    </source>
</evidence>
<accession>A0A3N9Y1M6</accession>
<dbReference type="Proteomes" id="UP000278981">
    <property type="component" value="Unassembled WGS sequence"/>
</dbReference>
<dbReference type="OrthoDB" id="3403253at2"/>
<organism evidence="3 4">
    <name type="scientific">Micromonospora ureilytica</name>
    <dbReference type="NCBI Taxonomy" id="709868"/>
    <lineage>
        <taxon>Bacteria</taxon>
        <taxon>Bacillati</taxon>
        <taxon>Actinomycetota</taxon>
        <taxon>Actinomycetes</taxon>
        <taxon>Micromonosporales</taxon>
        <taxon>Micromonosporaceae</taxon>
        <taxon>Micromonospora</taxon>
    </lineage>
</organism>
<evidence type="ECO:0000256" key="1">
    <source>
        <dbReference type="SAM" id="MobiDB-lite"/>
    </source>
</evidence>
<feature type="compositionally biased region" description="Basic residues" evidence="1">
    <location>
        <begin position="196"/>
        <end position="205"/>
    </location>
</feature>
<reference evidence="3 4" key="1">
    <citation type="submission" date="2018-04" db="EMBL/GenBank/DDBJ databases">
        <title>Micromonosporas from Atacama Desert.</title>
        <authorList>
            <person name="Carro L."/>
            <person name="Klenk H.-P."/>
            <person name="Goodfellow M."/>
        </authorList>
    </citation>
    <scope>NUCLEOTIDE SEQUENCE [LARGE SCALE GENOMIC DNA]</scope>
    <source>
        <strain evidence="3 4">LB19</strain>
    </source>
</reference>
<dbReference type="AlphaFoldDB" id="A0A3N9Y1M6"/>
<feature type="domain" description="Tn3 transposase DDE" evidence="2">
    <location>
        <begin position="23"/>
        <end position="119"/>
    </location>
</feature>
<dbReference type="EMBL" id="QDGB01000169">
    <property type="protein sequence ID" value="RQX19120.1"/>
    <property type="molecule type" value="Genomic_DNA"/>
</dbReference>
<feature type="region of interest" description="Disordered" evidence="1">
    <location>
        <begin position="128"/>
        <end position="165"/>
    </location>
</feature>
<evidence type="ECO:0000313" key="3">
    <source>
        <dbReference type="EMBL" id="RQX19120.1"/>
    </source>
</evidence>
<dbReference type="InterPro" id="IPR002513">
    <property type="entry name" value="Tn3_Tnp_DDE_dom"/>
</dbReference>
<dbReference type="GO" id="GO:0004803">
    <property type="term" value="F:transposase activity"/>
    <property type="evidence" value="ECO:0007669"/>
    <property type="project" value="InterPro"/>
</dbReference>
<name>A0A3N9Y1M6_9ACTN</name>
<dbReference type="GO" id="GO:0006313">
    <property type="term" value="P:DNA transposition"/>
    <property type="evidence" value="ECO:0007669"/>
    <property type="project" value="InterPro"/>
</dbReference>
<sequence>MNPVRRAHGIARERCLGTAEAEQILRREIHEGLQVVEQWNSANVALHYGREAELPGADREAQEISTLSLHLLQSALVLINTRMVDRVLAEPEWAARLIEHDLRGLTPLFWSNVAPHGTFQLDLDQRIDYGEAPPVPSPPGPRRPETPPIPPPKEGTGGERSVLRGAGAVETLFNAPSARVERSPGRLYVGVGPAGARRRGSRSGR</sequence>
<protein>
    <recommendedName>
        <fullName evidence="2">Tn3 transposase DDE domain-containing protein</fullName>
    </recommendedName>
</protein>
<dbReference type="RefSeq" id="WP_124816727.1">
    <property type="nucleotide sequence ID" value="NZ_QDGB01000169.1"/>
</dbReference>
<proteinExistence type="predicted"/>
<evidence type="ECO:0000259" key="2">
    <source>
        <dbReference type="Pfam" id="PF01526"/>
    </source>
</evidence>
<gene>
    <name evidence="3" type="ORF">DDE19_05385</name>
</gene>
<feature type="compositionally biased region" description="Pro residues" evidence="1">
    <location>
        <begin position="133"/>
        <end position="153"/>
    </location>
</feature>
<feature type="region of interest" description="Disordered" evidence="1">
    <location>
        <begin position="184"/>
        <end position="205"/>
    </location>
</feature>